<evidence type="ECO:0000313" key="4">
    <source>
        <dbReference type="EMBL" id="RRT46250.1"/>
    </source>
</evidence>
<feature type="non-terminal residue" evidence="4">
    <location>
        <position position="1"/>
    </location>
</feature>
<reference evidence="4 5" key="1">
    <citation type="journal article" date="2014" name="Agronomy (Basel)">
        <title>A Draft Genome Sequence for Ensete ventricosum, the Drought-Tolerant Tree Against Hunger.</title>
        <authorList>
            <person name="Harrison J."/>
            <person name="Moore K.A."/>
            <person name="Paszkiewicz K."/>
            <person name="Jones T."/>
            <person name="Grant M."/>
            <person name="Ambacheew D."/>
            <person name="Muzemil S."/>
            <person name="Studholme D.J."/>
        </authorList>
    </citation>
    <scope>NUCLEOTIDE SEQUENCE [LARGE SCALE GENOMIC DNA]</scope>
</reference>
<dbReference type="EMBL" id="AMZH03015310">
    <property type="protein sequence ID" value="RRT46250.1"/>
    <property type="molecule type" value="Genomic_DNA"/>
</dbReference>
<dbReference type="PANTHER" id="PTHR10460">
    <property type="entry name" value="ABL INTERACTOR FAMILY MEMBER"/>
    <property type="match status" value="1"/>
</dbReference>
<protein>
    <submittedName>
        <fullName evidence="4">Uncharacterized protein</fullName>
    </submittedName>
</protein>
<dbReference type="AlphaFoldDB" id="A0A426Y3N8"/>
<dbReference type="Proteomes" id="UP000287651">
    <property type="component" value="Unassembled WGS sequence"/>
</dbReference>
<dbReference type="InterPro" id="IPR028457">
    <property type="entry name" value="ABI"/>
</dbReference>
<dbReference type="PANTHER" id="PTHR10460:SF0">
    <property type="entry name" value="ABELSON INTERACTING PROTEIN, ISOFORM D"/>
    <property type="match status" value="1"/>
</dbReference>
<sequence>VVDNLKEYGVRALVNVVDHLGTVAYKLTDLYEQQSSDIATVEQKISCLCQVKIQLVVRWQDPLEGAKTVSGFESSDDSGQREICQPPARNKSILSALFPRNKTTFKPKRLVVS</sequence>
<gene>
    <name evidence="4" type="ORF">B296_00039278</name>
</gene>
<evidence type="ECO:0000256" key="1">
    <source>
        <dbReference type="ARBA" id="ARBA00010020"/>
    </source>
</evidence>
<evidence type="ECO:0000313" key="5">
    <source>
        <dbReference type="Proteomes" id="UP000287651"/>
    </source>
</evidence>
<comment type="caution">
    <text evidence="4">The sequence shown here is derived from an EMBL/GenBank/DDBJ whole genome shotgun (WGS) entry which is preliminary data.</text>
</comment>
<comment type="function">
    <text evidence="3">Involved in regulation of actin and microtubule organization. Part of a WAVE complex that activates the Arp2/3 complex.</text>
</comment>
<proteinExistence type="inferred from homology"/>
<name>A0A426Y3N8_ENSVE</name>
<accession>A0A426Y3N8</accession>
<evidence type="ECO:0000256" key="2">
    <source>
        <dbReference type="ARBA" id="ARBA00011513"/>
    </source>
</evidence>
<comment type="subunit">
    <text evidence="2">Binds SCAR.</text>
</comment>
<organism evidence="4 5">
    <name type="scientific">Ensete ventricosum</name>
    <name type="common">Abyssinian banana</name>
    <name type="synonym">Musa ensete</name>
    <dbReference type="NCBI Taxonomy" id="4639"/>
    <lineage>
        <taxon>Eukaryota</taxon>
        <taxon>Viridiplantae</taxon>
        <taxon>Streptophyta</taxon>
        <taxon>Embryophyta</taxon>
        <taxon>Tracheophyta</taxon>
        <taxon>Spermatophyta</taxon>
        <taxon>Magnoliopsida</taxon>
        <taxon>Liliopsida</taxon>
        <taxon>Zingiberales</taxon>
        <taxon>Musaceae</taxon>
        <taxon>Ensete</taxon>
    </lineage>
</organism>
<dbReference type="Gene3D" id="6.10.140.1620">
    <property type="match status" value="1"/>
</dbReference>
<evidence type="ECO:0000256" key="3">
    <source>
        <dbReference type="ARBA" id="ARBA00025223"/>
    </source>
</evidence>
<comment type="similarity">
    <text evidence="1">Belongs to the ABI family.</text>
</comment>